<comment type="caution">
    <text evidence="2">The sequence shown here is derived from an EMBL/GenBank/DDBJ whole genome shotgun (WGS) entry which is preliminary data.</text>
</comment>
<name>A0ABT5B9P2_9BACT</name>
<accession>A0ABT5B9P2</accession>
<keyword evidence="3" id="KW-1185">Reference proteome</keyword>
<protein>
    <recommendedName>
        <fullName evidence="4">Lipoprotein</fullName>
    </recommendedName>
</protein>
<reference evidence="2 3" key="1">
    <citation type="submission" date="2022-11" db="EMBL/GenBank/DDBJ databases">
        <title>Minimal conservation of predation-associated metabolite biosynthetic gene clusters underscores biosynthetic potential of Myxococcota including descriptions for ten novel species: Archangium lansinium sp. nov., Myxococcus landrumus sp. nov., Nannocystis bai.</title>
        <authorList>
            <person name="Ahearne A."/>
            <person name="Stevens C."/>
            <person name="Dowd S."/>
        </authorList>
    </citation>
    <scope>NUCLEOTIDE SEQUENCE [LARGE SCALE GENOMIC DNA]</scope>
    <source>
        <strain evidence="2 3">NCELM</strain>
    </source>
</reference>
<organism evidence="2 3">
    <name type="scientific">Nannocystis radixulma</name>
    <dbReference type="NCBI Taxonomy" id="2995305"/>
    <lineage>
        <taxon>Bacteria</taxon>
        <taxon>Pseudomonadati</taxon>
        <taxon>Myxococcota</taxon>
        <taxon>Polyangia</taxon>
        <taxon>Nannocystales</taxon>
        <taxon>Nannocystaceae</taxon>
        <taxon>Nannocystis</taxon>
    </lineage>
</organism>
<proteinExistence type="predicted"/>
<feature type="region of interest" description="Disordered" evidence="1">
    <location>
        <begin position="1"/>
        <end position="32"/>
    </location>
</feature>
<dbReference type="EMBL" id="JAQNDN010000013">
    <property type="protein sequence ID" value="MDC0670856.1"/>
    <property type="molecule type" value="Genomic_DNA"/>
</dbReference>
<dbReference type="Proteomes" id="UP001217838">
    <property type="component" value="Unassembled WGS sequence"/>
</dbReference>
<evidence type="ECO:0000313" key="3">
    <source>
        <dbReference type="Proteomes" id="UP001217838"/>
    </source>
</evidence>
<evidence type="ECO:0000256" key="1">
    <source>
        <dbReference type="SAM" id="MobiDB-lite"/>
    </source>
</evidence>
<gene>
    <name evidence="2" type="ORF">POL58_24070</name>
</gene>
<evidence type="ECO:0008006" key="4">
    <source>
        <dbReference type="Google" id="ProtNLM"/>
    </source>
</evidence>
<feature type="compositionally biased region" description="Polar residues" evidence="1">
    <location>
        <begin position="1"/>
        <end position="15"/>
    </location>
</feature>
<sequence length="258" mass="28067">MPTTSTSDAPRSATATCDRRATQPALPGERRSTCPGRTARIALVLLALFIGPDVGCAGIAARDPYTVLMRGHPEEAGGCTLALSDVQSPLLEIQGRVNLPRGVLLIDETLDFYKDSEVARLVGSPCRTYAIYGWFNVIDPVHSDDYPDGIVYDTLGLPPYHVRWSEVTRTPTRFSGAYEYRDWYPRPVPPRKGWAHLRVLRGVAYYFVLETNQEYWGSLSGIFKKAAETAVFTAARGQGPSALDDEAAVAADAAATAG</sequence>
<evidence type="ECO:0000313" key="2">
    <source>
        <dbReference type="EMBL" id="MDC0670856.1"/>
    </source>
</evidence>
<dbReference type="RefSeq" id="WP_272000810.1">
    <property type="nucleotide sequence ID" value="NZ_JAQNDN010000013.1"/>
</dbReference>